<dbReference type="EMBL" id="JAGDFL010000041">
    <property type="protein sequence ID" value="KAG7399940.1"/>
    <property type="molecule type" value="Genomic_DNA"/>
</dbReference>
<dbReference type="AlphaFoldDB" id="A0A8T1X908"/>
<protein>
    <recommendedName>
        <fullName evidence="1">Macro domain-containing protein</fullName>
    </recommendedName>
</protein>
<gene>
    <name evidence="2" type="ORF">PHYBOEH_007460</name>
</gene>
<name>A0A8T1X908_9STRA</name>
<evidence type="ECO:0000313" key="2">
    <source>
        <dbReference type="EMBL" id="KAG7399940.1"/>
    </source>
</evidence>
<dbReference type="PANTHER" id="PTHR11106">
    <property type="entry name" value="GANGLIOSIDE INDUCED DIFFERENTIATION ASSOCIATED PROTEIN 2-RELATED"/>
    <property type="match status" value="1"/>
</dbReference>
<dbReference type="OrthoDB" id="365077at2759"/>
<comment type="caution">
    <text evidence="2">The sequence shown here is derived from an EMBL/GenBank/DDBJ whole genome shotgun (WGS) entry which is preliminary data.</text>
</comment>
<dbReference type="InterPro" id="IPR002589">
    <property type="entry name" value="Macro_dom"/>
</dbReference>
<evidence type="ECO:0000259" key="1">
    <source>
        <dbReference type="PROSITE" id="PS51154"/>
    </source>
</evidence>
<feature type="domain" description="Macro" evidence="1">
    <location>
        <begin position="41"/>
        <end position="185"/>
    </location>
</feature>
<dbReference type="Pfam" id="PF01661">
    <property type="entry name" value="Macro"/>
    <property type="match status" value="1"/>
</dbReference>
<dbReference type="InterPro" id="IPR001251">
    <property type="entry name" value="CRAL-TRIO_dom"/>
</dbReference>
<dbReference type="PANTHER" id="PTHR11106:SF72">
    <property type="entry name" value="GANGLIOSIDE-INDUCED DIFFERENTIATION-ASSOCIATED PROTEIN 2"/>
    <property type="match status" value="1"/>
</dbReference>
<sequence length="494" mass="55986">MTIDSETFFEWESLACWASTSPFESKLNVLNDPLSPPELDRAPFAVDQALNAKISLWKGPLWRLRVDAVVNSTCESLRDSDGVCGELLDAAGPQIHVECEAVGGCRTGETVITRGLAKENGLRSVAIGCIYSQRKAYPREEAAHVAARTVRRCLEHYADDFDRIILCMESFQDEFVYERVLPLYFPRTTREQRESQQELKTRDLGNSFGEPVIAERRIRIGDLGSSDHCTNEQADERFESHRGRRIDQFDDFVSNANNDEAKSDIKSFRSMLADPDVERLGRLKQMQEQRQQRAVKVAEEERKRLEKATATTTKWDYLAALKLARQEDFSDLKALGFCYYGGIDLSGLPVVVYLPGKLRVEDVDLERVLLFILVTLDTQRAALSPTSPYFSVLYVHSDVTEENQPPSSWLQRLFRILATVASHGAHSDRPLHNNGADSVLRFFYVLKPSLGLKFQLLLSKGYCGGFYNQVVYLQRAEMLDSIAPNLQLPVHIYT</sequence>
<accession>A0A8T1X908</accession>
<dbReference type="Pfam" id="PF13716">
    <property type="entry name" value="CRAL_TRIO_2"/>
    <property type="match status" value="1"/>
</dbReference>
<proteinExistence type="predicted"/>
<reference evidence="2" key="1">
    <citation type="submission" date="2021-02" db="EMBL/GenBank/DDBJ databases">
        <authorList>
            <person name="Palmer J.M."/>
        </authorList>
    </citation>
    <scope>NUCLEOTIDE SEQUENCE</scope>
    <source>
        <strain evidence="2">SCRP23</strain>
    </source>
</reference>
<dbReference type="Proteomes" id="UP000693981">
    <property type="component" value="Unassembled WGS sequence"/>
</dbReference>
<evidence type="ECO:0000313" key="3">
    <source>
        <dbReference type="Proteomes" id="UP000693981"/>
    </source>
</evidence>
<keyword evidence="3" id="KW-1185">Reference proteome</keyword>
<organism evidence="2 3">
    <name type="scientific">Phytophthora boehmeriae</name>
    <dbReference type="NCBI Taxonomy" id="109152"/>
    <lineage>
        <taxon>Eukaryota</taxon>
        <taxon>Sar</taxon>
        <taxon>Stramenopiles</taxon>
        <taxon>Oomycota</taxon>
        <taxon>Peronosporomycetes</taxon>
        <taxon>Peronosporales</taxon>
        <taxon>Peronosporaceae</taxon>
        <taxon>Phytophthora</taxon>
    </lineage>
</organism>
<dbReference type="PROSITE" id="PS51154">
    <property type="entry name" value="MACRO"/>
    <property type="match status" value="1"/>
</dbReference>